<reference evidence="9" key="1">
    <citation type="journal article" date="2020" name="mSystems">
        <title>Genome- and Community-Level Interaction Insights into Carbon Utilization and Element Cycling Functions of Hydrothermarchaeota in Hydrothermal Sediment.</title>
        <authorList>
            <person name="Zhou Z."/>
            <person name="Liu Y."/>
            <person name="Xu W."/>
            <person name="Pan J."/>
            <person name="Luo Z.H."/>
            <person name="Li M."/>
        </authorList>
    </citation>
    <scope>NUCLEOTIDE SEQUENCE [LARGE SCALE GENOMIC DNA]</scope>
    <source>
        <strain evidence="9">HyVt-443</strain>
    </source>
</reference>
<accession>A0A831W8U4</accession>
<feature type="transmembrane region" description="Helical" evidence="7">
    <location>
        <begin position="100"/>
        <end position="121"/>
    </location>
</feature>
<dbReference type="InterPro" id="IPR013833">
    <property type="entry name" value="Cyt_c_oxidase_su3_a-hlx"/>
</dbReference>
<evidence type="ECO:0000256" key="5">
    <source>
        <dbReference type="ARBA" id="ARBA00023136"/>
    </source>
</evidence>
<dbReference type="Gene3D" id="1.20.120.80">
    <property type="entry name" value="Cytochrome c oxidase, subunit III, four-helix bundle"/>
    <property type="match status" value="1"/>
</dbReference>
<evidence type="ECO:0000259" key="8">
    <source>
        <dbReference type="PROSITE" id="PS50253"/>
    </source>
</evidence>
<dbReference type="PANTHER" id="PTHR11403:SF6">
    <property type="entry name" value="NITRIC OXIDE REDUCTASE SUBUNIT E"/>
    <property type="match status" value="1"/>
</dbReference>
<protein>
    <submittedName>
        <fullName evidence="9">Cytochrome c oxidase subunit 3 family protein</fullName>
    </submittedName>
</protein>
<evidence type="ECO:0000256" key="7">
    <source>
        <dbReference type="SAM" id="Phobius"/>
    </source>
</evidence>
<keyword evidence="3 6" id="KW-0812">Transmembrane</keyword>
<feature type="domain" description="Heme-copper oxidase subunit III family profile" evidence="8">
    <location>
        <begin position="1"/>
        <end position="205"/>
    </location>
</feature>
<comment type="similarity">
    <text evidence="2 6">Belongs to the cytochrome c oxidase subunit 3 family.</text>
</comment>
<comment type="subcellular location">
    <subcellularLocation>
        <location evidence="6">Cell membrane</location>
        <topology evidence="6">Multi-pass membrane protein</topology>
    </subcellularLocation>
    <subcellularLocation>
        <location evidence="1">Membrane</location>
        <topology evidence="1">Multi-pass membrane protein</topology>
    </subcellularLocation>
</comment>
<dbReference type="CDD" id="cd02862">
    <property type="entry name" value="NorE_like"/>
    <property type="match status" value="1"/>
</dbReference>
<keyword evidence="5 7" id="KW-0472">Membrane</keyword>
<organism evidence="9">
    <name type="scientific">Sedimenticola thiotaurini</name>
    <dbReference type="NCBI Taxonomy" id="1543721"/>
    <lineage>
        <taxon>Bacteria</taxon>
        <taxon>Pseudomonadati</taxon>
        <taxon>Pseudomonadota</taxon>
        <taxon>Gammaproteobacteria</taxon>
        <taxon>Chromatiales</taxon>
        <taxon>Sedimenticolaceae</taxon>
        <taxon>Sedimenticola</taxon>
    </lineage>
</organism>
<evidence type="ECO:0000256" key="4">
    <source>
        <dbReference type="ARBA" id="ARBA00022989"/>
    </source>
</evidence>
<gene>
    <name evidence="9" type="ORF">ENI96_07425</name>
</gene>
<dbReference type="EMBL" id="DRKP01000083">
    <property type="protein sequence ID" value="HEB96245.1"/>
    <property type="molecule type" value="Genomic_DNA"/>
</dbReference>
<dbReference type="AlphaFoldDB" id="A0A831W8U4"/>
<evidence type="ECO:0000313" key="9">
    <source>
        <dbReference type="EMBL" id="HEB96245.1"/>
    </source>
</evidence>
<sequence length="205" mass="22972">MEASLRESVDGGVGVPRGLSLPRRIPGNLAIWVGILSEMSEFALMFIVYFIAKVHNPELFANGPGRLNTLAGTVNTLLLLTSSYFVAKAMVAIRRDQGRLCVRWLLGAVAAGSLYLVVKMFEYRWNAAQGIHADTNLFFTVYYYTTFNHLLHVAWGSIAVLWVAARVHLGIYTAQQHEGLEAVASYWHMIDLAWIVIFPLLYVLR</sequence>
<name>A0A831W8U4_9GAMM</name>
<dbReference type="GO" id="GO:0019646">
    <property type="term" value="P:aerobic electron transport chain"/>
    <property type="evidence" value="ECO:0007669"/>
    <property type="project" value="InterPro"/>
</dbReference>
<dbReference type="GO" id="GO:0004129">
    <property type="term" value="F:cytochrome-c oxidase activity"/>
    <property type="evidence" value="ECO:0007669"/>
    <property type="project" value="InterPro"/>
</dbReference>
<comment type="caution">
    <text evidence="9">The sequence shown here is derived from an EMBL/GenBank/DDBJ whole genome shotgun (WGS) entry which is preliminary data.</text>
</comment>
<dbReference type="Proteomes" id="UP000886251">
    <property type="component" value="Unassembled WGS sequence"/>
</dbReference>
<dbReference type="Pfam" id="PF00510">
    <property type="entry name" value="COX3"/>
    <property type="match status" value="1"/>
</dbReference>
<dbReference type="InterPro" id="IPR035973">
    <property type="entry name" value="Cyt_c_oxidase_su3-like_sf"/>
</dbReference>
<dbReference type="InterPro" id="IPR024791">
    <property type="entry name" value="Cyt_c/ubiquinol_Oxase_su3"/>
</dbReference>
<evidence type="ECO:0000256" key="6">
    <source>
        <dbReference type="RuleBase" id="RU003376"/>
    </source>
</evidence>
<proteinExistence type="inferred from homology"/>
<feature type="transmembrane region" description="Helical" evidence="7">
    <location>
        <begin position="72"/>
        <end position="93"/>
    </location>
</feature>
<dbReference type="SUPFAM" id="SSF81452">
    <property type="entry name" value="Cytochrome c oxidase subunit III-like"/>
    <property type="match status" value="1"/>
</dbReference>
<dbReference type="InterPro" id="IPR000298">
    <property type="entry name" value="Cyt_c_oxidase-like_su3"/>
</dbReference>
<evidence type="ECO:0000256" key="2">
    <source>
        <dbReference type="ARBA" id="ARBA00010581"/>
    </source>
</evidence>
<dbReference type="PANTHER" id="PTHR11403">
    <property type="entry name" value="CYTOCHROME C OXIDASE SUBUNIT III"/>
    <property type="match status" value="1"/>
</dbReference>
<evidence type="ECO:0000256" key="1">
    <source>
        <dbReference type="ARBA" id="ARBA00004141"/>
    </source>
</evidence>
<evidence type="ECO:0000256" key="3">
    <source>
        <dbReference type="ARBA" id="ARBA00022692"/>
    </source>
</evidence>
<feature type="transmembrane region" description="Helical" evidence="7">
    <location>
        <begin position="29"/>
        <end position="52"/>
    </location>
</feature>
<dbReference type="GO" id="GO:0005886">
    <property type="term" value="C:plasma membrane"/>
    <property type="evidence" value="ECO:0007669"/>
    <property type="project" value="UniProtKB-SubCell"/>
</dbReference>
<dbReference type="PROSITE" id="PS50253">
    <property type="entry name" value="COX3"/>
    <property type="match status" value="1"/>
</dbReference>
<keyword evidence="4 7" id="KW-1133">Transmembrane helix</keyword>
<feature type="transmembrane region" description="Helical" evidence="7">
    <location>
        <begin position="186"/>
        <end position="204"/>
    </location>
</feature>
<feature type="transmembrane region" description="Helical" evidence="7">
    <location>
        <begin position="141"/>
        <end position="165"/>
    </location>
</feature>